<evidence type="ECO:0000259" key="12">
    <source>
        <dbReference type="Pfam" id="PF13609"/>
    </source>
</evidence>
<keyword evidence="6 11" id="KW-0732">Signal</keyword>
<keyword evidence="9" id="KW-0472">Membrane</keyword>
<evidence type="ECO:0000256" key="8">
    <source>
        <dbReference type="ARBA" id="ARBA00023114"/>
    </source>
</evidence>
<evidence type="ECO:0000313" key="13">
    <source>
        <dbReference type="EMBL" id="AJK50839.1"/>
    </source>
</evidence>
<feature type="domain" description="Porin" evidence="12">
    <location>
        <begin position="12"/>
        <end position="336"/>
    </location>
</feature>
<gene>
    <name evidence="13" type="ORF">BGL_2c27850</name>
</gene>
<dbReference type="SUPFAM" id="SSF56935">
    <property type="entry name" value="Porins"/>
    <property type="match status" value="1"/>
</dbReference>
<evidence type="ECO:0000256" key="9">
    <source>
        <dbReference type="ARBA" id="ARBA00023136"/>
    </source>
</evidence>
<dbReference type="GO" id="GO:0009279">
    <property type="term" value="C:cell outer membrane"/>
    <property type="evidence" value="ECO:0007669"/>
    <property type="project" value="UniProtKB-SubCell"/>
</dbReference>
<keyword evidence="7" id="KW-0406">Ion transport</keyword>
<dbReference type="GO" id="GO:0015288">
    <property type="term" value="F:porin activity"/>
    <property type="evidence" value="ECO:0007669"/>
    <property type="project" value="UniProtKB-KW"/>
</dbReference>
<evidence type="ECO:0000256" key="5">
    <source>
        <dbReference type="ARBA" id="ARBA00022692"/>
    </source>
</evidence>
<reference evidence="14" key="1">
    <citation type="submission" date="2011-03" db="EMBL/GenBank/DDBJ databases">
        <authorList>
            <person name="Voget S."/>
            <person name="Streit W.R."/>
            <person name="Jaeger K.E."/>
            <person name="Daniel R."/>
        </authorList>
    </citation>
    <scope>NUCLEOTIDE SEQUENCE [LARGE SCALE GENOMIC DNA]</scope>
    <source>
        <strain evidence="14">PG1</strain>
    </source>
</reference>
<evidence type="ECO:0000256" key="6">
    <source>
        <dbReference type="ARBA" id="ARBA00022729"/>
    </source>
</evidence>
<keyword evidence="5" id="KW-0812">Transmembrane</keyword>
<accession>A0A0B6S8W1</accession>
<organism evidence="13 14">
    <name type="scientific">Burkholderia plantarii</name>
    <dbReference type="NCBI Taxonomy" id="41899"/>
    <lineage>
        <taxon>Bacteria</taxon>
        <taxon>Pseudomonadati</taxon>
        <taxon>Pseudomonadota</taxon>
        <taxon>Betaproteobacteria</taxon>
        <taxon>Burkholderiales</taxon>
        <taxon>Burkholderiaceae</taxon>
        <taxon>Burkholderia</taxon>
    </lineage>
</organism>
<dbReference type="HOGENOM" id="CLU_038238_2_1_4"/>
<keyword evidence="10" id="KW-0998">Cell outer membrane</keyword>
<evidence type="ECO:0000256" key="2">
    <source>
        <dbReference type="ARBA" id="ARBA00011233"/>
    </source>
</evidence>
<comment type="subunit">
    <text evidence="2">Homotrimer.</text>
</comment>
<dbReference type="PROSITE" id="PS51257">
    <property type="entry name" value="PROKAR_LIPOPROTEIN"/>
    <property type="match status" value="1"/>
</dbReference>
<dbReference type="PANTHER" id="PTHR34501">
    <property type="entry name" value="PROTEIN YDDL-RELATED"/>
    <property type="match status" value="1"/>
</dbReference>
<dbReference type="GO" id="GO:0006811">
    <property type="term" value="P:monoatomic ion transport"/>
    <property type="evidence" value="ECO:0007669"/>
    <property type="project" value="UniProtKB-KW"/>
</dbReference>
<proteinExistence type="predicted"/>
<dbReference type="Gene3D" id="2.40.160.10">
    <property type="entry name" value="Porin"/>
    <property type="match status" value="1"/>
</dbReference>
<dbReference type="InterPro" id="IPR033900">
    <property type="entry name" value="Gram_neg_porin_domain"/>
</dbReference>
<dbReference type="GO" id="GO:0046930">
    <property type="term" value="C:pore complex"/>
    <property type="evidence" value="ECO:0007669"/>
    <property type="project" value="UniProtKB-KW"/>
</dbReference>
<sequence>MKKFIGGMGMAGLVLGCGVAHAQSSVTMYGLIDEAIRFQTSATGNTVGVNEGAVNGNRFGFKGTEELGGGTRAIFQLEAGFNIANGKSDQQQQLFGRFAWVGLQDDRLGTVKLGRQYGGLYDFYAFNFDPIGGGNINATDWSLFLVGIRFDNTLQYENSLGPLTLRVQHAFGGQPGSAVSGSTTSASLFYRFGGGKLGIAGAESKDGGGHKLVAGSLGGTYAWGPLGLYLYGIDARRDAGFSVAANNSGGALANTSLISNVTTAFGAQTSARDDVFVRVGATWQLAPQWRLIGSYAYDHANNVAPGRSGTIQTAYGIVDYLLSKRTDVYVEVDHSHLAGASVNDPNGPLTFGGKANNFGASLSLRTVF</sequence>
<protein>
    <submittedName>
        <fullName evidence="13">Porin Gram-negative type</fullName>
    </submittedName>
</protein>
<dbReference type="InterPro" id="IPR023614">
    <property type="entry name" value="Porin_dom_sf"/>
</dbReference>
<dbReference type="AlphaFoldDB" id="A0A0B6S8W1"/>
<keyword evidence="3" id="KW-0813">Transport</keyword>
<evidence type="ECO:0000256" key="10">
    <source>
        <dbReference type="ARBA" id="ARBA00023237"/>
    </source>
</evidence>
<feature type="chain" id="PRO_5002124804" evidence="11">
    <location>
        <begin position="23"/>
        <end position="368"/>
    </location>
</feature>
<evidence type="ECO:0000313" key="14">
    <source>
        <dbReference type="Proteomes" id="UP000031838"/>
    </source>
</evidence>
<keyword evidence="8" id="KW-0626">Porin</keyword>
<dbReference type="Pfam" id="PF13609">
    <property type="entry name" value="Porin_4"/>
    <property type="match status" value="1"/>
</dbReference>
<evidence type="ECO:0000256" key="3">
    <source>
        <dbReference type="ARBA" id="ARBA00022448"/>
    </source>
</evidence>
<evidence type="ECO:0000256" key="4">
    <source>
        <dbReference type="ARBA" id="ARBA00022452"/>
    </source>
</evidence>
<evidence type="ECO:0000256" key="7">
    <source>
        <dbReference type="ARBA" id="ARBA00023065"/>
    </source>
</evidence>
<dbReference type="EMBL" id="CP002581">
    <property type="protein sequence ID" value="AJK50839.1"/>
    <property type="molecule type" value="Genomic_DNA"/>
</dbReference>
<dbReference type="KEGG" id="bgp:BGL_2c27850"/>
<dbReference type="Proteomes" id="UP000031838">
    <property type="component" value="Chromosome 2"/>
</dbReference>
<dbReference type="CDD" id="cd00342">
    <property type="entry name" value="gram_neg_porins"/>
    <property type="match status" value="1"/>
</dbReference>
<feature type="signal peptide" evidence="11">
    <location>
        <begin position="1"/>
        <end position="22"/>
    </location>
</feature>
<evidence type="ECO:0000256" key="11">
    <source>
        <dbReference type="SAM" id="SignalP"/>
    </source>
</evidence>
<dbReference type="RefSeq" id="WP_042629046.1">
    <property type="nucleotide sequence ID" value="NZ_CP002581.1"/>
</dbReference>
<keyword evidence="4" id="KW-1134">Transmembrane beta strand</keyword>
<comment type="subcellular location">
    <subcellularLocation>
        <location evidence="1">Cell outer membrane</location>
        <topology evidence="1">Multi-pass membrane protein</topology>
    </subcellularLocation>
</comment>
<dbReference type="PANTHER" id="PTHR34501:SF9">
    <property type="entry name" value="MAJOR OUTER MEMBRANE PROTEIN P.IA"/>
    <property type="match status" value="1"/>
</dbReference>
<reference evidence="13 14" key="2">
    <citation type="journal article" date="2016" name="Appl. Microbiol. Biotechnol.">
        <title>Mutations improving production and secretion of extracellular lipase by Burkholderia glumae PG1.</title>
        <authorList>
            <person name="Knapp A."/>
            <person name="Voget S."/>
            <person name="Gao R."/>
            <person name="Zaburannyi N."/>
            <person name="Krysciak D."/>
            <person name="Breuer M."/>
            <person name="Hauer B."/>
            <person name="Streit W.R."/>
            <person name="Muller R."/>
            <person name="Daniel R."/>
            <person name="Jaeger K.E."/>
        </authorList>
    </citation>
    <scope>NUCLEOTIDE SEQUENCE [LARGE SCALE GENOMIC DNA]</scope>
    <source>
        <strain evidence="13 14">PG1</strain>
    </source>
</reference>
<keyword evidence="14" id="KW-1185">Reference proteome</keyword>
<name>A0A0B6S8W1_BURPL</name>
<dbReference type="InterPro" id="IPR050298">
    <property type="entry name" value="Gram-neg_bact_OMP"/>
</dbReference>
<evidence type="ECO:0000256" key="1">
    <source>
        <dbReference type="ARBA" id="ARBA00004571"/>
    </source>
</evidence>